<protein>
    <recommendedName>
        <fullName evidence="4">Transmembrane protein</fullName>
    </recommendedName>
</protein>
<sequence>MSGVTGIIGKGQTEGSESARLYGIAEHERFHRRVQVMRSSESERDVMRKKRLQSQLQLCAITSVSVVSVLAWTVVKM</sequence>
<accession>A0ABY6MX49</accession>
<name>A0ABY6MX49_9ALTE</name>
<keyword evidence="1" id="KW-0472">Membrane</keyword>
<keyword evidence="1" id="KW-1133">Transmembrane helix</keyword>
<organism evidence="2 3">
    <name type="scientific">Alkalimarinus alittae</name>
    <dbReference type="NCBI Taxonomy" id="2961619"/>
    <lineage>
        <taxon>Bacteria</taxon>
        <taxon>Pseudomonadati</taxon>
        <taxon>Pseudomonadota</taxon>
        <taxon>Gammaproteobacteria</taxon>
        <taxon>Alteromonadales</taxon>
        <taxon>Alteromonadaceae</taxon>
        <taxon>Alkalimarinus</taxon>
    </lineage>
</organism>
<keyword evidence="3" id="KW-1185">Reference proteome</keyword>
<evidence type="ECO:0000256" key="1">
    <source>
        <dbReference type="SAM" id="Phobius"/>
    </source>
</evidence>
<proteinExistence type="predicted"/>
<evidence type="ECO:0008006" key="4">
    <source>
        <dbReference type="Google" id="ProtNLM"/>
    </source>
</evidence>
<dbReference type="Proteomes" id="UP001163739">
    <property type="component" value="Chromosome"/>
</dbReference>
<reference evidence="2" key="1">
    <citation type="submission" date="2022-06" db="EMBL/GenBank/DDBJ databases">
        <title>Alkalimarinus sp. nov., isolated from gut of a Alitta virens.</title>
        <authorList>
            <person name="Yang A.I."/>
            <person name="Shin N.-R."/>
        </authorList>
    </citation>
    <scope>NUCLEOTIDE SEQUENCE</scope>
    <source>
        <strain evidence="2">A2M4</strain>
    </source>
</reference>
<gene>
    <name evidence="2" type="ORF">NKI27_09875</name>
</gene>
<dbReference type="EMBL" id="CP100390">
    <property type="protein sequence ID" value="UZE94403.1"/>
    <property type="molecule type" value="Genomic_DNA"/>
</dbReference>
<evidence type="ECO:0000313" key="2">
    <source>
        <dbReference type="EMBL" id="UZE94403.1"/>
    </source>
</evidence>
<feature type="transmembrane region" description="Helical" evidence="1">
    <location>
        <begin position="56"/>
        <end position="75"/>
    </location>
</feature>
<dbReference type="RefSeq" id="WP_265045898.1">
    <property type="nucleotide sequence ID" value="NZ_CP100390.1"/>
</dbReference>
<keyword evidence="1" id="KW-0812">Transmembrane</keyword>
<evidence type="ECO:0000313" key="3">
    <source>
        <dbReference type="Proteomes" id="UP001163739"/>
    </source>
</evidence>